<feature type="compositionally biased region" description="Polar residues" evidence="1">
    <location>
        <begin position="215"/>
        <end position="227"/>
    </location>
</feature>
<gene>
    <name evidence="2" type="ORF">WOLCODRAFT_157969</name>
</gene>
<evidence type="ECO:0000256" key="1">
    <source>
        <dbReference type="SAM" id="MobiDB-lite"/>
    </source>
</evidence>
<protein>
    <submittedName>
        <fullName evidence="2">Uncharacterized protein</fullName>
    </submittedName>
</protein>
<dbReference type="Proteomes" id="UP000218811">
    <property type="component" value="Unassembled WGS sequence"/>
</dbReference>
<dbReference type="AlphaFoldDB" id="A0A2H3JKU2"/>
<accession>A0A2H3JKU2</accession>
<feature type="compositionally biased region" description="Low complexity" evidence="1">
    <location>
        <begin position="191"/>
        <end position="203"/>
    </location>
</feature>
<feature type="region of interest" description="Disordered" evidence="1">
    <location>
        <begin position="1"/>
        <end position="288"/>
    </location>
</feature>
<proteinExistence type="predicted"/>
<evidence type="ECO:0000313" key="2">
    <source>
        <dbReference type="EMBL" id="PCH37264.1"/>
    </source>
</evidence>
<organism evidence="2 3">
    <name type="scientific">Wolfiporia cocos (strain MD-104)</name>
    <name type="common">Brown rot fungus</name>
    <dbReference type="NCBI Taxonomy" id="742152"/>
    <lineage>
        <taxon>Eukaryota</taxon>
        <taxon>Fungi</taxon>
        <taxon>Dikarya</taxon>
        <taxon>Basidiomycota</taxon>
        <taxon>Agaricomycotina</taxon>
        <taxon>Agaricomycetes</taxon>
        <taxon>Polyporales</taxon>
        <taxon>Phaeolaceae</taxon>
        <taxon>Wolfiporia</taxon>
    </lineage>
</organism>
<feature type="compositionally biased region" description="Low complexity" evidence="1">
    <location>
        <begin position="135"/>
        <end position="146"/>
    </location>
</feature>
<feature type="compositionally biased region" description="Basic residues" evidence="1">
    <location>
        <begin position="253"/>
        <end position="265"/>
    </location>
</feature>
<sequence length="288" mass="30551">MRPDRPCQGSARVSASKREVTQHLPGHRPCNQPRTAAPPALPTVPLDWTTPSCTLPRAPTRKGGPTCGGSPLRPRPSSGQRSKHLGSKRNGAPRPPRNKTRQPTGRVFTQRARRHPPPSIDPSRNPAHAIIERGAASAQAIPAAHALGGCWTSESKTRTPPDPSGSDKAIPAKRSRASGRPYGKGNRPSHTTQPQATATDPPAYSTQGRAKAHSRQGNPPRTKSNGSAACLNNRATLSAGRVNQGAQQASRKAASRPRGGTHQHPSRPGNVESPYANGKPLEQGNRRP</sequence>
<reference evidence="2 3" key="1">
    <citation type="journal article" date="2012" name="Science">
        <title>The Paleozoic origin of enzymatic lignin decomposition reconstructed from 31 fungal genomes.</title>
        <authorList>
            <person name="Floudas D."/>
            <person name="Binder M."/>
            <person name="Riley R."/>
            <person name="Barry K."/>
            <person name="Blanchette R.A."/>
            <person name="Henrissat B."/>
            <person name="Martinez A.T."/>
            <person name="Otillar R."/>
            <person name="Spatafora J.W."/>
            <person name="Yadav J.S."/>
            <person name="Aerts A."/>
            <person name="Benoit I."/>
            <person name="Boyd A."/>
            <person name="Carlson A."/>
            <person name="Copeland A."/>
            <person name="Coutinho P.M."/>
            <person name="de Vries R.P."/>
            <person name="Ferreira P."/>
            <person name="Findley K."/>
            <person name="Foster B."/>
            <person name="Gaskell J."/>
            <person name="Glotzer D."/>
            <person name="Gorecki P."/>
            <person name="Heitman J."/>
            <person name="Hesse C."/>
            <person name="Hori C."/>
            <person name="Igarashi K."/>
            <person name="Jurgens J.A."/>
            <person name="Kallen N."/>
            <person name="Kersten P."/>
            <person name="Kohler A."/>
            <person name="Kuees U."/>
            <person name="Kumar T.K.A."/>
            <person name="Kuo A."/>
            <person name="LaButti K."/>
            <person name="Larrondo L.F."/>
            <person name="Lindquist E."/>
            <person name="Ling A."/>
            <person name="Lombard V."/>
            <person name="Lucas S."/>
            <person name="Lundell T."/>
            <person name="Martin R."/>
            <person name="McLaughlin D.J."/>
            <person name="Morgenstern I."/>
            <person name="Morin E."/>
            <person name="Murat C."/>
            <person name="Nagy L.G."/>
            <person name="Nolan M."/>
            <person name="Ohm R.A."/>
            <person name="Patyshakuliyeva A."/>
            <person name="Rokas A."/>
            <person name="Ruiz-Duenas F.J."/>
            <person name="Sabat G."/>
            <person name="Salamov A."/>
            <person name="Samejima M."/>
            <person name="Schmutz J."/>
            <person name="Slot J.C."/>
            <person name="St John F."/>
            <person name="Stenlid J."/>
            <person name="Sun H."/>
            <person name="Sun S."/>
            <person name="Syed K."/>
            <person name="Tsang A."/>
            <person name="Wiebenga A."/>
            <person name="Young D."/>
            <person name="Pisabarro A."/>
            <person name="Eastwood D.C."/>
            <person name="Martin F."/>
            <person name="Cullen D."/>
            <person name="Grigoriev I.V."/>
            <person name="Hibbett D.S."/>
        </authorList>
    </citation>
    <scope>NUCLEOTIDE SEQUENCE [LARGE SCALE GENOMIC DNA]</scope>
    <source>
        <strain evidence="2 3">MD-104</strain>
    </source>
</reference>
<feature type="compositionally biased region" description="Low complexity" evidence="1">
    <location>
        <begin position="33"/>
        <end position="46"/>
    </location>
</feature>
<name>A0A2H3JKU2_WOLCO</name>
<keyword evidence="3" id="KW-1185">Reference proteome</keyword>
<evidence type="ECO:0000313" key="3">
    <source>
        <dbReference type="Proteomes" id="UP000218811"/>
    </source>
</evidence>
<dbReference type="EMBL" id="KB467920">
    <property type="protein sequence ID" value="PCH37264.1"/>
    <property type="molecule type" value="Genomic_DNA"/>
</dbReference>